<reference evidence="1 2" key="1">
    <citation type="submission" date="2018-05" db="EMBL/GenBank/DDBJ databases">
        <title>Genome sequencing and assembly of the regulated plant pathogen Lachnellula willkommii and related sister species for the development of diagnostic species identification markers.</title>
        <authorList>
            <person name="Giroux E."/>
            <person name="Bilodeau G."/>
        </authorList>
    </citation>
    <scope>NUCLEOTIDE SEQUENCE [LARGE SCALE GENOMIC DNA]</scope>
    <source>
        <strain evidence="1 2">CBS 172.35</strain>
    </source>
</reference>
<dbReference type="EMBL" id="QGML01000397">
    <property type="protein sequence ID" value="TVY92065.1"/>
    <property type="molecule type" value="Genomic_DNA"/>
</dbReference>
<dbReference type="AlphaFoldDB" id="A0A559MGH3"/>
<dbReference type="Proteomes" id="UP000315522">
    <property type="component" value="Unassembled WGS sequence"/>
</dbReference>
<protein>
    <submittedName>
        <fullName evidence="1">Uncharacterized protein</fullName>
    </submittedName>
</protein>
<keyword evidence="2" id="KW-1185">Reference proteome</keyword>
<evidence type="ECO:0000313" key="2">
    <source>
        <dbReference type="Proteomes" id="UP000315522"/>
    </source>
</evidence>
<gene>
    <name evidence="1" type="ORF">LAWI1_G003447</name>
</gene>
<comment type="caution">
    <text evidence="1">The sequence shown here is derived from an EMBL/GenBank/DDBJ whole genome shotgun (WGS) entry which is preliminary data.</text>
</comment>
<proteinExistence type="predicted"/>
<name>A0A559MGH3_9HELO</name>
<organism evidence="1 2">
    <name type="scientific">Lachnellula willkommii</name>
    <dbReference type="NCBI Taxonomy" id="215461"/>
    <lineage>
        <taxon>Eukaryota</taxon>
        <taxon>Fungi</taxon>
        <taxon>Dikarya</taxon>
        <taxon>Ascomycota</taxon>
        <taxon>Pezizomycotina</taxon>
        <taxon>Leotiomycetes</taxon>
        <taxon>Helotiales</taxon>
        <taxon>Lachnaceae</taxon>
        <taxon>Lachnellula</taxon>
    </lineage>
</organism>
<sequence>MSSHSSPDGSYPQVIEGQYVDQRKLVVLLRNVYGTSSEGKNNFKVELRLNRYKIYPSEHLSGMALTEDQIEDCRVCKRR</sequence>
<accession>A0A559MGH3</accession>
<evidence type="ECO:0000313" key="1">
    <source>
        <dbReference type="EMBL" id="TVY92065.1"/>
    </source>
</evidence>